<dbReference type="Gene3D" id="3.40.50.300">
    <property type="entry name" value="P-loop containing nucleotide triphosphate hydrolases"/>
    <property type="match status" value="2"/>
</dbReference>
<evidence type="ECO:0000313" key="11">
    <source>
        <dbReference type="Proteomes" id="UP000237846"/>
    </source>
</evidence>
<protein>
    <submittedName>
        <fullName evidence="10">Monosaccharide ABC transporter ATP-binding protein (CUT2 family)</fullName>
    </submittedName>
</protein>
<evidence type="ECO:0000256" key="5">
    <source>
        <dbReference type="ARBA" id="ARBA00022741"/>
    </source>
</evidence>
<evidence type="ECO:0000259" key="9">
    <source>
        <dbReference type="PROSITE" id="PS50893"/>
    </source>
</evidence>
<dbReference type="CDD" id="cd03216">
    <property type="entry name" value="ABC_Carb_Monos_I"/>
    <property type="match status" value="1"/>
</dbReference>
<dbReference type="PROSITE" id="PS50893">
    <property type="entry name" value="ABC_TRANSPORTER_2"/>
    <property type="match status" value="2"/>
</dbReference>
<dbReference type="Proteomes" id="UP000237846">
    <property type="component" value="Unassembled WGS sequence"/>
</dbReference>
<dbReference type="InterPro" id="IPR003439">
    <property type="entry name" value="ABC_transporter-like_ATP-bd"/>
</dbReference>
<dbReference type="InterPro" id="IPR017871">
    <property type="entry name" value="ABC_transporter-like_CS"/>
</dbReference>
<dbReference type="CDD" id="cd03215">
    <property type="entry name" value="ABC_Carb_Monos_II"/>
    <property type="match status" value="1"/>
</dbReference>
<evidence type="ECO:0000256" key="2">
    <source>
        <dbReference type="ARBA" id="ARBA00022475"/>
    </source>
</evidence>
<evidence type="ECO:0000256" key="4">
    <source>
        <dbReference type="ARBA" id="ARBA00022737"/>
    </source>
</evidence>
<reference evidence="10 11" key="1">
    <citation type="submission" date="2018-03" db="EMBL/GenBank/DDBJ databases">
        <title>Genomic Encyclopedia of Archaeal and Bacterial Type Strains, Phase II (KMG-II): from individual species to whole genera.</title>
        <authorList>
            <person name="Goeker M."/>
        </authorList>
    </citation>
    <scope>NUCLEOTIDE SEQUENCE [LARGE SCALE GENOMIC DNA]</scope>
    <source>
        <strain evidence="10 11">DSM 45601</strain>
    </source>
</reference>
<dbReference type="InterPro" id="IPR050107">
    <property type="entry name" value="ABC_carbohydrate_import_ATPase"/>
</dbReference>
<comment type="caution">
    <text evidence="10">The sequence shown here is derived from an EMBL/GenBank/DDBJ whole genome shotgun (WGS) entry which is preliminary data.</text>
</comment>
<dbReference type="AlphaFoldDB" id="A0A2T0Q0F1"/>
<keyword evidence="5" id="KW-0547">Nucleotide-binding</keyword>
<name>A0A2T0Q0F1_9ACTN</name>
<evidence type="ECO:0000256" key="8">
    <source>
        <dbReference type="ARBA" id="ARBA00023136"/>
    </source>
</evidence>
<dbReference type="GO" id="GO:0005524">
    <property type="term" value="F:ATP binding"/>
    <property type="evidence" value="ECO:0007669"/>
    <property type="project" value="UniProtKB-KW"/>
</dbReference>
<feature type="domain" description="ABC transporter" evidence="9">
    <location>
        <begin position="17"/>
        <end position="254"/>
    </location>
</feature>
<dbReference type="InterPro" id="IPR027417">
    <property type="entry name" value="P-loop_NTPase"/>
</dbReference>
<evidence type="ECO:0000256" key="1">
    <source>
        <dbReference type="ARBA" id="ARBA00022448"/>
    </source>
</evidence>
<dbReference type="GO" id="GO:0016887">
    <property type="term" value="F:ATP hydrolysis activity"/>
    <property type="evidence" value="ECO:0007669"/>
    <property type="project" value="InterPro"/>
</dbReference>
<keyword evidence="3" id="KW-0762">Sugar transport</keyword>
<keyword evidence="7" id="KW-1278">Translocase</keyword>
<evidence type="ECO:0000313" key="10">
    <source>
        <dbReference type="EMBL" id="PRX97269.1"/>
    </source>
</evidence>
<keyword evidence="1" id="KW-0813">Transport</keyword>
<dbReference type="SUPFAM" id="SSF52540">
    <property type="entry name" value="P-loop containing nucleoside triphosphate hydrolases"/>
    <property type="match status" value="2"/>
</dbReference>
<proteinExistence type="predicted"/>
<dbReference type="SMART" id="SM00382">
    <property type="entry name" value="AAA"/>
    <property type="match status" value="2"/>
</dbReference>
<dbReference type="EMBL" id="PVZC01000006">
    <property type="protein sequence ID" value="PRX97269.1"/>
    <property type="molecule type" value="Genomic_DNA"/>
</dbReference>
<accession>A0A2T0Q0F1</accession>
<keyword evidence="6 10" id="KW-0067">ATP-binding</keyword>
<dbReference type="Pfam" id="PF00005">
    <property type="entry name" value="ABC_tran"/>
    <property type="match status" value="2"/>
</dbReference>
<keyword evidence="8" id="KW-0472">Membrane</keyword>
<dbReference type="InterPro" id="IPR003593">
    <property type="entry name" value="AAA+_ATPase"/>
</dbReference>
<organism evidence="10 11">
    <name type="scientific">Allonocardiopsis opalescens</name>
    <dbReference type="NCBI Taxonomy" id="1144618"/>
    <lineage>
        <taxon>Bacteria</taxon>
        <taxon>Bacillati</taxon>
        <taxon>Actinomycetota</taxon>
        <taxon>Actinomycetes</taxon>
        <taxon>Streptosporangiales</taxon>
        <taxon>Allonocardiopsis</taxon>
    </lineage>
</organism>
<dbReference type="PROSITE" id="PS00211">
    <property type="entry name" value="ABC_TRANSPORTER_1"/>
    <property type="match status" value="1"/>
</dbReference>
<evidence type="ECO:0000256" key="3">
    <source>
        <dbReference type="ARBA" id="ARBA00022597"/>
    </source>
</evidence>
<evidence type="ECO:0000256" key="7">
    <source>
        <dbReference type="ARBA" id="ARBA00022967"/>
    </source>
</evidence>
<dbReference type="PANTHER" id="PTHR43790:SF3">
    <property type="entry name" value="D-ALLOSE IMPORT ATP-BINDING PROTEIN ALSA-RELATED"/>
    <property type="match status" value="1"/>
</dbReference>
<keyword evidence="2" id="KW-1003">Cell membrane</keyword>
<sequence>MSAAAAAAAAHTPGPAAELTGVSKSYGPVAALRRVDLRLLPGEVHCLAGENGAGKSTLIRILAGAEQRDGGTYTVAGRPVPEAAGPARARRSGVGVVYQELSLLPHLSVADNLLMGRLPNVRGLLRPRRQAELARAALRRVGLDGVDPDTPVEELPTATRQLVEIARVLDQDARVIVFDEPTTALAEHETERLLERIRELAGRGIAVLYVTHRIEEMFAIGHRVTVLRDGERAACRPIGEFTPDSLVESMVGRPIDRLYPDSGRRRPDAAPLLEVTGLRAPAFPEPVDFSVAAGEIVGLAGLMGSGRSELVRAVFGADRVTGGTVRVGGVPVPPNSPRAAAARGLGLLTEDRKEAGLLPELSIQENIAIAGYARGGRGRLLSPARTRRHAAGAIEGLGLKYRDLADPASALSGGNQQKMLLARWLALDARVLLLDEPTKGVDVGAKADIYRIIADLAASGKAVVVVSSYLPELLGLCDRIAVLRHGRIVADLSAAGTSEAEIARHASLDGGADPGTHPSPDGKE</sequence>
<dbReference type="PANTHER" id="PTHR43790">
    <property type="entry name" value="CARBOHYDRATE TRANSPORT ATP-BINDING PROTEIN MG119-RELATED"/>
    <property type="match status" value="1"/>
</dbReference>
<keyword evidence="4" id="KW-0677">Repeat</keyword>
<feature type="domain" description="ABC transporter" evidence="9">
    <location>
        <begin position="264"/>
        <end position="510"/>
    </location>
</feature>
<keyword evidence="11" id="KW-1185">Reference proteome</keyword>
<dbReference type="RefSeq" id="WP_211303005.1">
    <property type="nucleotide sequence ID" value="NZ_PVZC01000006.1"/>
</dbReference>
<gene>
    <name evidence="10" type="ORF">CLV72_106306</name>
</gene>
<evidence type="ECO:0000256" key="6">
    <source>
        <dbReference type="ARBA" id="ARBA00022840"/>
    </source>
</evidence>